<keyword evidence="4 7" id="KW-1133">Transmembrane helix</keyword>
<keyword evidence="5 7" id="KW-0472">Membrane</keyword>
<comment type="caution">
    <text evidence="8">The sequence shown here is derived from an EMBL/GenBank/DDBJ whole genome shotgun (WGS) entry which is preliminary data.</text>
</comment>
<feature type="binding site" evidence="6">
    <location>
        <position position="328"/>
    </location>
    <ligand>
        <name>Zn(2+)</name>
        <dbReference type="ChEBI" id="CHEBI:29105"/>
    </ligand>
</feature>
<feature type="transmembrane region" description="Helical" evidence="7">
    <location>
        <begin position="287"/>
        <end position="305"/>
    </location>
</feature>
<dbReference type="InterPro" id="IPR004254">
    <property type="entry name" value="AdipoR/HlyIII-related"/>
</dbReference>
<dbReference type="GO" id="GO:0016020">
    <property type="term" value="C:membrane"/>
    <property type="evidence" value="ECO:0007669"/>
    <property type="project" value="UniProtKB-SubCell"/>
</dbReference>
<evidence type="ECO:0000256" key="6">
    <source>
        <dbReference type="PIRSR" id="PIRSR604254-1"/>
    </source>
</evidence>
<evidence type="ECO:0000256" key="5">
    <source>
        <dbReference type="ARBA" id="ARBA00023136"/>
    </source>
</evidence>
<feature type="transmembrane region" description="Helical" evidence="7">
    <location>
        <begin position="179"/>
        <end position="199"/>
    </location>
</feature>
<feature type="transmembrane region" description="Helical" evidence="7">
    <location>
        <begin position="149"/>
        <end position="167"/>
    </location>
</feature>
<sequence>MDIGGGVTCCSEMKSSYSFDVAPPSSVRSHKHDTDELKNNYINHDSHHCAHSNGIQDDVSSGSASRRKWALLPSIVPTISREEVPVLFREEHVKHGFRMIHQPWSYYICSIFQLHNESMNVWTHLVASVILTYKLVEFSSQIDFLGDCHSWPMLAGLLSSIILYAFSSGAHCLQSKSELVHYVTFMFDYTGIGLYGLGSVVMHHWYCSEASFYEVVKNYYLPAGILLAFLTTYCCTVAKMYYTRPYPPMRKIWQIVPVAGIYAVLVSPIIHRLVLCYVYGEVCTENLTYHLYHMFWFFLSGLFFASDIPQCWLPGRFDHFFHSHQLFHFAIMMSSLHQMDANFADLQSRAFIFRARSSPTFLSSFGPLLLVLAADLGSILYFTGHIKTKMVKKKSL</sequence>
<evidence type="ECO:0000256" key="1">
    <source>
        <dbReference type="ARBA" id="ARBA00004141"/>
    </source>
</evidence>
<evidence type="ECO:0000313" key="8">
    <source>
        <dbReference type="EMBL" id="KAK2167721.1"/>
    </source>
</evidence>
<evidence type="ECO:0000256" key="3">
    <source>
        <dbReference type="ARBA" id="ARBA00022692"/>
    </source>
</evidence>
<dbReference type="Pfam" id="PF03006">
    <property type="entry name" value="HlyIII"/>
    <property type="match status" value="1"/>
</dbReference>
<gene>
    <name evidence="8" type="ORF">LSH36_25g10037</name>
</gene>
<reference evidence="8" key="1">
    <citation type="journal article" date="2023" name="Mol. Biol. Evol.">
        <title>Third-Generation Sequencing Reveals the Adaptive Role of the Epigenome in Three Deep-Sea Polychaetes.</title>
        <authorList>
            <person name="Perez M."/>
            <person name="Aroh O."/>
            <person name="Sun Y."/>
            <person name="Lan Y."/>
            <person name="Juniper S.K."/>
            <person name="Young C.R."/>
            <person name="Angers B."/>
            <person name="Qian P.Y."/>
        </authorList>
    </citation>
    <scope>NUCLEOTIDE SEQUENCE</scope>
    <source>
        <strain evidence="8">P08H-3</strain>
    </source>
</reference>
<name>A0AAD9KAR6_9ANNE</name>
<accession>A0AAD9KAR6</accession>
<evidence type="ECO:0000256" key="4">
    <source>
        <dbReference type="ARBA" id="ARBA00022989"/>
    </source>
</evidence>
<evidence type="ECO:0000313" key="9">
    <source>
        <dbReference type="Proteomes" id="UP001208570"/>
    </source>
</evidence>
<feature type="binding site" evidence="6">
    <location>
        <position position="171"/>
    </location>
    <ligand>
        <name>Zn(2+)</name>
        <dbReference type="ChEBI" id="CHEBI:29105"/>
    </ligand>
</feature>
<dbReference type="GO" id="GO:0038023">
    <property type="term" value="F:signaling receptor activity"/>
    <property type="evidence" value="ECO:0007669"/>
    <property type="project" value="TreeGrafter"/>
</dbReference>
<dbReference type="PANTHER" id="PTHR20855:SF92">
    <property type="entry name" value="PROGESTIN AND ADIPOQ RECEPTOR FAMILY MEMBER 3-LIKE"/>
    <property type="match status" value="1"/>
</dbReference>
<feature type="transmembrane region" description="Helical" evidence="7">
    <location>
        <begin position="254"/>
        <end position="275"/>
    </location>
</feature>
<feature type="transmembrane region" description="Helical" evidence="7">
    <location>
        <begin position="364"/>
        <end position="384"/>
    </location>
</feature>
<proteinExistence type="inferred from homology"/>
<protein>
    <submittedName>
        <fullName evidence="8">Uncharacterized protein</fullName>
    </submittedName>
</protein>
<dbReference type="Proteomes" id="UP001208570">
    <property type="component" value="Unassembled WGS sequence"/>
</dbReference>
<dbReference type="AlphaFoldDB" id="A0AAD9KAR6"/>
<dbReference type="GO" id="GO:0046872">
    <property type="term" value="F:metal ion binding"/>
    <property type="evidence" value="ECO:0007669"/>
    <property type="project" value="UniProtKB-KW"/>
</dbReference>
<keyword evidence="6" id="KW-0479">Metal-binding</keyword>
<comment type="subcellular location">
    <subcellularLocation>
        <location evidence="1">Membrane</location>
        <topology evidence="1">Multi-pass membrane protein</topology>
    </subcellularLocation>
</comment>
<keyword evidence="9" id="KW-1185">Reference proteome</keyword>
<dbReference type="PANTHER" id="PTHR20855">
    <property type="entry name" value="ADIPOR/PROGESTIN RECEPTOR-RELATED"/>
    <property type="match status" value="1"/>
</dbReference>
<evidence type="ECO:0000256" key="2">
    <source>
        <dbReference type="ARBA" id="ARBA00007018"/>
    </source>
</evidence>
<evidence type="ECO:0000256" key="7">
    <source>
        <dbReference type="SAM" id="Phobius"/>
    </source>
</evidence>
<comment type="similarity">
    <text evidence="2">Belongs to the ADIPOR family.</text>
</comment>
<feature type="transmembrane region" description="Helical" evidence="7">
    <location>
        <begin position="219"/>
        <end position="242"/>
    </location>
</feature>
<keyword evidence="6" id="KW-0862">Zinc</keyword>
<dbReference type="EMBL" id="JAODUP010000025">
    <property type="protein sequence ID" value="KAK2167721.1"/>
    <property type="molecule type" value="Genomic_DNA"/>
</dbReference>
<keyword evidence="3 7" id="KW-0812">Transmembrane</keyword>
<feature type="binding site" evidence="6">
    <location>
        <position position="324"/>
    </location>
    <ligand>
        <name>Zn(2+)</name>
        <dbReference type="ChEBI" id="CHEBI:29105"/>
    </ligand>
</feature>
<organism evidence="8 9">
    <name type="scientific">Paralvinella palmiformis</name>
    <dbReference type="NCBI Taxonomy" id="53620"/>
    <lineage>
        <taxon>Eukaryota</taxon>
        <taxon>Metazoa</taxon>
        <taxon>Spiralia</taxon>
        <taxon>Lophotrochozoa</taxon>
        <taxon>Annelida</taxon>
        <taxon>Polychaeta</taxon>
        <taxon>Sedentaria</taxon>
        <taxon>Canalipalpata</taxon>
        <taxon>Terebellida</taxon>
        <taxon>Terebelliformia</taxon>
        <taxon>Alvinellidae</taxon>
        <taxon>Paralvinella</taxon>
    </lineage>
</organism>